<dbReference type="AlphaFoldDB" id="A0A4Q7J7J2"/>
<organism evidence="2 3">
    <name type="scientific">Amycolatopsis suaedae</name>
    <dbReference type="NCBI Taxonomy" id="2510978"/>
    <lineage>
        <taxon>Bacteria</taxon>
        <taxon>Bacillati</taxon>
        <taxon>Actinomycetota</taxon>
        <taxon>Actinomycetes</taxon>
        <taxon>Pseudonocardiales</taxon>
        <taxon>Pseudonocardiaceae</taxon>
        <taxon>Amycolatopsis</taxon>
    </lineage>
</organism>
<feature type="domain" description="NAD(P)-binding" evidence="1">
    <location>
        <begin position="3"/>
        <end position="179"/>
    </location>
</feature>
<dbReference type="InterPro" id="IPR051604">
    <property type="entry name" value="Ergot_Alk_Oxidoreductase"/>
</dbReference>
<evidence type="ECO:0000259" key="1">
    <source>
        <dbReference type="Pfam" id="PF13460"/>
    </source>
</evidence>
<dbReference type="OrthoDB" id="3207931at2"/>
<sequence>MTGATGNIGRCVVERLVGAGQPVRAMTRNPAAARLPAGVEVVTGDFTRPDSWADALRGVDRLYLFPFAGPGFVERAAEAGVRRFVTHSAAAAGFTPRDPADGPLAWHLEDERTAHRAVEAAVEATGAEWTHVRPGILAAGALGWAESVRTEGVVREPHGESGYPLVHEADVAEVAVAALLTGEHAGAAYTITGPEKVTRREQVAAIAEATGRDVEFVELTEQQARELWAAQGYPDDVTEWLLALSADAIDGTGVLPPTGTFETITGRPPRTFRRWAADHAAEFTGVAP</sequence>
<dbReference type="Pfam" id="PF13460">
    <property type="entry name" value="NAD_binding_10"/>
    <property type="match status" value="1"/>
</dbReference>
<protein>
    <submittedName>
        <fullName evidence="2">NAD-dependent epimerase/dehydratase family protein</fullName>
    </submittedName>
</protein>
<dbReference type="PANTHER" id="PTHR43162:SF1">
    <property type="entry name" value="PRESTALK A DIFFERENTIATION PROTEIN A"/>
    <property type="match status" value="1"/>
</dbReference>
<dbReference type="Gene3D" id="3.90.25.10">
    <property type="entry name" value="UDP-galactose 4-epimerase, domain 1"/>
    <property type="match status" value="1"/>
</dbReference>
<evidence type="ECO:0000313" key="2">
    <source>
        <dbReference type="EMBL" id="RZQ62888.1"/>
    </source>
</evidence>
<gene>
    <name evidence="2" type="ORF">EWH70_17525</name>
</gene>
<dbReference type="InterPro" id="IPR016040">
    <property type="entry name" value="NAD(P)-bd_dom"/>
</dbReference>
<dbReference type="InterPro" id="IPR036291">
    <property type="entry name" value="NAD(P)-bd_dom_sf"/>
</dbReference>
<proteinExistence type="predicted"/>
<accession>A0A4Q7J7J2</accession>
<evidence type="ECO:0000313" key="3">
    <source>
        <dbReference type="Proteomes" id="UP000292003"/>
    </source>
</evidence>
<dbReference type="SUPFAM" id="SSF51735">
    <property type="entry name" value="NAD(P)-binding Rossmann-fold domains"/>
    <property type="match status" value="1"/>
</dbReference>
<dbReference type="Proteomes" id="UP000292003">
    <property type="component" value="Unassembled WGS sequence"/>
</dbReference>
<keyword evidence="3" id="KW-1185">Reference proteome</keyword>
<dbReference type="Gene3D" id="3.40.50.720">
    <property type="entry name" value="NAD(P)-binding Rossmann-like Domain"/>
    <property type="match status" value="1"/>
</dbReference>
<comment type="caution">
    <text evidence="2">The sequence shown here is derived from an EMBL/GenBank/DDBJ whole genome shotgun (WGS) entry which is preliminary data.</text>
</comment>
<name>A0A4Q7J7J2_9PSEU</name>
<dbReference type="EMBL" id="SFCC01000008">
    <property type="protein sequence ID" value="RZQ62888.1"/>
    <property type="molecule type" value="Genomic_DNA"/>
</dbReference>
<reference evidence="2 3" key="1">
    <citation type="submission" date="2019-02" db="EMBL/GenBank/DDBJ databases">
        <title>Draft genome sequence of Amycolatopsis sp. 8-3EHSu isolated from roots of Suaeda maritima.</title>
        <authorList>
            <person name="Duangmal K."/>
            <person name="Chantavorakit T."/>
        </authorList>
    </citation>
    <scope>NUCLEOTIDE SEQUENCE [LARGE SCALE GENOMIC DNA]</scope>
    <source>
        <strain evidence="2 3">8-3EHSu</strain>
    </source>
</reference>
<dbReference type="PANTHER" id="PTHR43162">
    <property type="match status" value="1"/>
</dbReference>